<dbReference type="HOGENOM" id="CLU_028647_1_0_1"/>
<feature type="compositionally biased region" description="Low complexity" evidence="1">
    <location>
        <begin position="305"/>
        <end position="331"/>
    </location>
</feature>
<protein>
    <submittedName>
        <fullName evidence="2">Integrase core domain containing protein</fullName>
    </submittedName>
</protein>
<dbReference type="PaxDb" id="4113-PGSC0003DMT400092991"/>
<dbReference type="InParanoid" id="M1DR12"/>
<evidence type="ECO:0000313" key="3">
    <source>
        <dbReference type="Proteomes" id="UP000011115"/>
    </source>
</evidence>
<dbReference type="AlphaFoldDB" id="M1DR12"/>
<dbReference type="Proteomes" id="UP000011115">
    <property type="component" value="Unassembled WGS sequence"/>
</dbReference>
<dbReference type="EnsemblPlants" id="PGSC0003DMT400092991">
    <property type="protein sequence ID" value="PGSC0003DMT400092991"/>
    <property type="gene ID" value="PGSC0003DMG400042562"/>
</dbReference>
<name>M1DR12_SOLTU</name>
<evidence type="ECO:0000256" key="1">
    <source>
        <dbReference type="SAM" id="MobiDB-lite"/>
    </source>
</evidence>
<evidence type="ECO:0000313" key="2">
    <source>
        <dbReference type="EnsemblPlants" id="PGSC0003DMT400092991"/>
    </source>
</evidence>
<keyword evidence="3" id="KW-1185">Reference proteome</keyword>
<reference evidence="3" key="1">
    <citation type="journal article" date="2011" name="Nature">
        <title>Genome sequence and analysis of the tuber crop potato.</title>
        <authorList>
            <consortium name="The Potato Genome Sequencing Consortium"/>
        </authorList>
    </citation>
    <scope>NUCLEOTIDE SEQUENCE [LARGE SCALE GENOMIC DNA]</scope>
    <source>
        <strain evidence="3">cv. DM1-3 516 R44</strain>
    </source>
</reference>
<proteinExistence type="predicted"/>
<accession>M1DR12</accession>
<sequence>MVHRSIDGPFCTSVVPIKDPTSGNSNLRKRPMDRTMAPEQASTYAAKGKSKFVVHSQRIIIDEDAEDTDSNGTTASSSKATSVGDILVPQNTDPSPVAEEPNRWCVRGQYQIYRDARMLSEIEKMARLVTEERRVLTGSLHTAPDIHPLFQRHKCEWIARGPGSFSEEIVREFYASYATTLRGSIDRRAKTASQPPLTATLVRGFSVEISETIFRRFLYGPSHTLPINTAKFDYRMDIIWSGLCRDAGVPVWHYDRLLQETKTLDIGLIQDEVNVVAPRRELQVEVPPLGANLVANVEQMQGEESTSPATTEDAPASPSSAASQGPSSSKATPSSGYVVMPLARVQKLETQMATLLQHVRPWMQRSIE</sequence>
<feature type="region of interest" description="Disordered" evidence="1">
    <location>
        <begin position="299"/>
        <end position="335"/>
    </location>
</feature>
<dbReference type="Gramene" id="PGSC0003DMT400092991">
    <property type="protein sequence ID" value="PGSC0003DMT400092991"/>
    <property type="gene ID" value="PGSC0003DMG400042562"/>
</dbReference>
<organism evidence="2 3">
    <name type="scientific">Solanum tuberosum</name>
    <name type="common">Potato</name>
    <dbReference type="NCBI Taxonomy" id="4113"/>
    <lineage>
        <taxon>Eukaryota</taxon>
        <taxon>Viridiplantae</taxon>
        <taxon>Streptophyta</taxon>
        <taxon>Embryophyta</taxon>
        <taxon>Tracheophyta</taxon>
        <taxon>Spermatophyta</taxon>
        <taxon>Magnoliopsida</taxon>
        <taxon>eudicotyledons</taxon>
        <taxon>Gunneridae</taxon>
        <taxon>Pentapetalae</taxon>
        <taxon>asterids</taxon>
        <taxon>lamiids</taxon>
        <taxon>Solanales</taxon>
        <taxon>Solanaceae</taxon>
        <taxon>Solanoideae</taxon>
        <taxon>Solaneae</taxon>
        <taxon>Solanum</taxon>
    </lineage>
</organism>
<reference evidence="2" key="2">
    <citation type="submission" date="2015-06" db="UniProtKB">
        <authorList>
            <consortium name="EnsemblPlants"/>
        </authorList>
    </citation>
    <scope>IDENTIFICATION</scope>
    <source>
        <strain evidence="2">DM1-3 516 R44</strain>
    </source>
</reference>